<name>A0A1X1EFY2_PANCY</name>
<dbReference type="InterPro" id="IPR051013">
    <property type="entry name" value="MBL_superfamily_lactonases"/>
</dbReference>
<dbReference type="OrthoDB" id="5443440at2"/>
<keyword evidence="2" id="KW-0479">Metal-binding</keyword>
<dbReference type="STRING" id="55209.HA50_28215"/>
<reference evidence="6 7" key="1">
    <citation type="journal article" date="2017" name="Antonie Van Leeuwenhoek">
        <title>Phylogenomic resolution of the bacterial genus Pantoea and its relationship with Erwinia and Tatumella.</title>
        <authorList>
            <person name="Palmer M."/>
            <person name="Steenkamp E.T."/>
            <person name="Coetzee M.P."/>
            <person name="Chan W.Y."/>
            <person name="van Zyl E."/>
            <person name="De Maayer P."/>
            <person name="Coutinho T.A."/>
            <person name="Blom J."/>
            <person name="Smits T.H."/>
            <person name="Duffy B."/>
            <person name="Venter S.N."/>
        </authorList>
    </citation>
    <scope>NUCLEOTIDE SEQUENCE [LARGE SCALE GENOMIC DNA]</scope>
    <source>
        <strain evidence="6 7">LMG 2657</strain>
    </source>
</reference>
<dbReference type="GO" id="GO:0046872">
    <property type="term" value="F:metal ion binding"/>
    <property type="evidence" value="ECO:0007669"/>
    <property type="project" value="UniProtKB-KW"/>
</dbReference>
<keyword evidence="4" id="KW-0862">Zinc</keyword>
<gene>
    <name evidence="6" type="ORF">HA50_28215</name>
</gene>
<dbReference type="Gene3D" id="3.60.15.10">
    <property type="entry name" value="Ribonuclease Z/Hydroxyacylglutathione hydrolase-like"/>
    <property type="match status" value="1"/>
</dbReference>
<dbReference type="InterPro" id="IPR036866">
    <property type="entry name" value="RibonucZ/Hydroxyglut_hydro"/>
</dbReference>
<dbReference type="SUPFAM" id="SSF56281">
    <property type="entry name" value="Metallo-hydrolase/oxidoreductase"/>
    <property type="match status" value="1"/>
</dbReference>
<dbReference type="InterPro" id="IPR001279">
    <property type="entry name" value="Metallo-B-lactamas"/>
</dbReference>
<dbReference type="Pfam" id="PF00753">
    <property type="entry name" value="Lactamase_B"/>
    <property type="match status" value="1"/>
</dbReference>
<comment type="similarity">
    <text evidence="1">Belongs to the metallo-beta-lactamase superfamily.</text>
</comment>
<accession>A0A1X1EFY2</accession>
<evidence type="ECO:0000256" key="3">
    <source>
        <dbReference type="ARBA" id="ARBA00022801"/>
    </source>
</evidence>
<feature type="domain" description="Metallo-beta-lactamase" evidence="5">
    <location>
        <begin position="45"/>
        <end position="253"/>
    </location>
</feature>
<dbReference type="SMART" id="SM00849">
    <property type="entry name" value="Lactamase_B"/>
    <property type="match status" value="1"/>
</dbReference>
<dbReference type="PANTHER" id="PTHR42978">
    <property type="entry name" value="QUORUM-QUENCHING LACTONASE YTNP-RELATED-RELATED"/>
    <property type="match status" value="1"/>
</dbReference>
<evidence type="ECO:0000256" key="1">
    <source>
        <dbReference type="ARBA" id="ARBA00007749"/>
    </source>
</evidence>
<dbReference type="RefSeq" id="WP_084880685.1">
    <property type="nucleotide sequence ID" value="NZ_JAGGMY010000004.1"/>
</dbReference>
<dbReference type="EMBL" id="MLJI01000003">
    <property type="protein sequence ID" value="ORM87825.1"/>
    <property type="molecule type" value="Genomic_DNA"/>
</dbReference>
<dbReference type="GO" id="GO:0016787">
    <property type="term" value="F:hydrolase activity"/>
    <property type="evidence" value="ECO:0007669"/>
    <property type="project" value="UniProtKB-KW"/>
</dbReference>
<evidence type="ECO:0000313" key="6">
    <source>
        <dbReference type="EMBL" id="ORM87825.1"/>
    </source>
</evidence>
<evidence type="ECO:0000256" key="4">
    <source>
        <dbReference type="ARBA" id="ARBA00022833"/>
    </source>
</evidence>
<evidence type="ECO:0000313" key="7">
    <source>
        <dbReference type="Proteomes" id="UP000193749"/>
    </source>
</evidence>
<dbReference type="PANTHER" id="PTHR42978:SF6">
    <property type="entry name" value="QUORUM-QUENCHING LACTONASE YTNP-RELATED"/>
    <property type="match status" value="1"/>
</dbReference>
<protein>
    <submittedName>
        <fullName evidence="6">MBL fold metallo-hydrolase</fullName>
    </submittedName>
</protein>
<organism evidence="6 7">
    <name type="scientific">Pantoea cypripedii</name>
    <name type="common">Pectobacterium cypripedii</name>
    <name type="synonym">Erwinia cypripedii</name>
    <dbReference type="NCBI Taxonomy" id="55209"/>
    <lineage>
        <taxon>Bacteria</taxon>
        <taxon>Pseudomonadati</taxon>
        <taxon>Pseudomonadota</taxon>
        <taxon>Gammaproteobacteria</taxon>
        <taxon>Enterobacterales</taxon>
        <taxon>Erwiniaceae</taxon>
        <taxon>Pantoea</taxon>
    </lineage>
</organism>
<keyword evidence="3 6" id="KW-0378">Hydrolase</keyword>
<dbReference type="AlphaFoldDB" id="A0A1X1EFY2"/>
<proteinExistence type="inferred from homology"/>
<dbReference type="CDD" id="cd16277">
    <property type="entry name" value="metallo-hydrolase-like_MBL-fold"/>
    <property type="match status" value="1"/>
</dbReference>
<comment type="caution">
    <text evidence="6">The sequence shown here is derived from an EMBL/GenBank/DDBJ whole genome shotgun (WGS) entry which is preliminary data.</text>
</comment>
<dbReference type="Proteomes" id="UP000193749">
    <property type="component" value="Unassembled WGS sequence"/>
</dbReference>
<sequence length="283" mass="32006">MPIRVGDCLIEKVTEQTAAIPFGSLYPDHRDEMSGALAQQTAELSIHSWVVRTGNDIIIIDTATGNQRERDKKPLFHQLQTDYAVRLEQAGVQPQDVTLVLMTHIHTDHVGWNTHWQEGRWQPMFPHARYICSAQELERCQNTPSMQALYLDSILPLINSGQLETVDVDNSPLFAGVLRYLPTPGHSSDHASLMLSSQHQHALFSGDVMHHPIQFQFPHWNSVFCEDKALAVRSRQRAIDWCLQNQAIWFSSHFSASSCGRVLPADDGQLHWMPLEAEPDAIC</sequence>
<evidence type="ECO:0000259" key="5">
    <source>
        <dbReference type="SMART" id="SM00849"/>
    </source>
</evidence>
<keyword evidence="7" id="KW-1185">Reference proteome</keyword>
<evidence type="ECO:0000256" key="2">
    <source>
        <dbReference type="ARBA" id="ARBA00022723"/>
    </source>
</evidence>